<feature type="domain" description="DUF4440" evidence="1">
    <location>
        <begin position="42"/>
        <end position="149"/>
    </location>
</feature>
<protein>
    <submittedName>
        <fullName evidence="2">Ketosteroid isomerase-like protein</fullName>
    </submittedName>
</protein>
<keyword evidence="2" id="KW-0413">Isomerase</keyword>
<sequence length="160" mass="18216">MFILAENNLPQFPKPMKTLTLIFGFFLVATIACGQSKDEQEIRRLETHWTELLDQGDTTSLLQIWTDDYVVNNPNGKIVTTKDIVALMKSGHVFPAVERIIEKITFNQNIAIVMGKELQQPGNMTSNKDEWIPRRFTNVWISSDNGWQLASRQSSAVCTE</sequence>
<reference evidence="2 3" key="1">
    <citation type="submission" date="2018-03" db="EMBL/GenBank/DDBJ databases">
        <title>Genomic Encyclopedia of Archaeal and Bacterial Type Strains, Phase II (KMG-II): from individual species to whole genera.</title>
        <authorList>
            <person name="Goeker M."/>
        </authorList>
    </citation>
    <scope>NUCLEOTIDE SEQUENCE [LARGE SCALE GENOMIC DNA]</scope>
    <source>
        <strain evidence="2 3">DSM 27929</strain>
    </source>
</reference>
<accession>A0A2T0WFE0</accession>
<organism evidence="2 3">
    <name type="scientific">Mongoliibacter ruber</name>
    <dbReference type="NCBI Taxonomy" id="1750599"/>
    <lineage>
        <taxon>Bacteria</taxon>
        <taxon>Pseudomonadati</taxon>
        <taxon>Bacteroidota</taxon>
        <taxon>Cytophagia</taxon>
        <taxon>Cytophagales</taxon>
        <taxon>Cyclobacteriaceae</taxon>
        <taxon>Mongoliibacter</taxon>
    </lineage>
</organism>
<dbReference type="AlphaFoldDB" id="A0A2T0WFE0"/>
<dbReference type="OrthoDB" id="1442122at2"/>
<proteinExistence type="predicted"/>
<name>A0A2T0WFE0_9BACT</name>
<dbReference type="Gene3D" id="3.10.450.50">
    <property type="match status" value="1"/>
</dbReference>
<evidence type="ECO:0000313" key="3">
    <source>
        <dbReference type="Proteomes" id="UP000238157"/>
    </source>
</evidence>
<evidence type="ECO:0000259" key="1">
    <source>
        <dbReference type="Pfam" id="PF14534"/>
    </source>
</evidence>
<gene>
    <name evidence="2" type="ORF">CLW00_1128</name>
</gene>
<dbReference type="InterPro" id="IPR032710">
    <property type="entry name" value="NTF2-like_dom_sf"/>
</dbReference>
<keyword evidence="3" id="KW-1185">Reference proteome</keyword>
<comment type="caution">
    <text evidence="2">The sequence shown here is derived from an EMBL/GenBank/DDBJ whole genome shotgun (WGS) entry which is preliminary data.</text>
</comment>
<dbReference type="Proteomes" id="UP000238157">
    <property type="component" value="Unassembled WGS sequence"/>
</dbReference>
<dbReference type="SUPFAM" id="SSF54427">
    <property type="entry name" value="NTF2-like"/>
    <property type="match status" value="1"/>
</dbReference>
<dbReference type="GO" id="GO:0016853">
    <property type="term" value="F:isomerase activity"/>
    <property type="evidence" value="ECO:0007669"/>
    <property type="project" value="UniProtKB-KW"/>
</dbReference>
<evidence type="ECO:0000313" key="2">
    <source>
        <dbReference type="EMBL" id="PRY85427.1"/>
    </source>
</evidence>
<dbReference type="Pfam" id="PF14534">
    <property type="entry name" value="DUF4440"/>
    <property type="match status" value="1"/>
</dbReference>
<dbReference type="InterPro" id="IPR027843">
    <property type="entry name" value="DUF4440"/>
</dbReference>
<dbReference type="EMBL" id="PVTR01000012">
    <property type="protein sequence ID" value="PRY85427.1"/>
    <property type="molecule type" value="Genomic_DNA"/>
</dbReference>